<dbReference type="EMBL" id="DS113675">
    <property type="protein sequence ID" value="EAX98454.1"/>
    <property type="molecule type" value="Genomic_DNA"/>
</dbReference>
<accession>A2F9I3</accession>
<dbReference type="Pfam" id="PF11929">
    <property type="entry name" value="DUF3447"/>
    <property type="match status" value="1"/>
</dbReference>
<evidence type="ECO:0000313" key="3">
    <source>
        <dbReference type="Proteomes" id="UP000001542"/>
    </source>
</evidence>
<dbReference type="InParanoid" id="A2F9I3"/>
<gene>
    <name evidence="2" type="ORF">TVAG_413500</name>
</gene>
<dbReference type="InterPro" id="IPR020683">
    <property type="entry name" value="DUF3447"/>
</dbReference>
<dbReference type="VEuPathDB" id="TrichDB:TVAGG3_1042100"/>
<name>A2F9I3_TRIV3</name>
<reference evidence="2" key="1">
    <citation type="submission" date="2006-10" db="EMBL/GenBank/DDBJ databases">
        <authorList>
            <person name="Amadeo P."/>
            <person name="Zhao Q."/>
            <person name="Wortman J."/>
            <person name="Fraser-Liggett C."/>
            <person name="Carlton J."/>
        </authorList>
    </citation>
    <scope>NUCLEOTIDE SEQUENCE</scope>
    <source>
        <strain evidence="2">G3</strain>
    </source>
</reference>
<dbReference type="Proteomes" id="UP000001542">
    <property type="component" value="Unassembled WGS sequence"/>
</dbReference>
<dbReference type="PANTHER" id="PTHR24182:SF13">
    <property type="entry name" value="LD18443P"/>
    <property type="match status" value="1"/>
</dbReference>
<dbReference type="KEGG" id="tva:4756251"/>
<dbReference type="InterPro" id="IPR036770">
    <property type="entry name" value="Ankyrin_rpt-contain_sf"/>
</dbReference>
<dbReference type="PANTHER" id="PTHR24182">
    <property type="entry name" value="ANKYRIN REPEAT AND SOCS BOX CONTAINING 4"/>
    <property type="match status" value="1"/>
</dbReference>
<feature type="domain" description="DUF3447" evidence="1">
    <location>
        <begin position="1"/>
        <end position="55"/>
    </location>
</feature>
<dbReference type="RefSeq" id="XP_001311384.1">
    <property type="nucleotide sequence ID" value="XM_001311383.1"/>
</dbReference>
<evidence type="ECO:0000313" key="2">
    <source>
        <dbReference type="EMBL" id="EAX98454.1"/>
    </source>
</evidence>
<organism evidence="2 3">
    <name type="scientific">Trichomonas vaginalis (strain ATCC PRA-98 / G3)</name>
    <dbReference type="NCBI Taxonomy" id="412133"/>
    <lineage>
        <taxon>Eukaryota</taxon>
        <taxon>Metamonada</taxon>
        <taxon>Parabasalia</taxon>
        <taxon>Trichomonadida</taxon>
        <taxon>Trichomonadidae</taxon>
        <taxon>Trichomonas</taxon>
    </lineage>
</organism>
<evidence type="ECO:0000259" key="1">
    <source>
        <dbReference type="Pfam" id="PF11929"/>
    </source>
</evidence>
<proteinExistence type="predicted"/>
<protein>
    <recommendedName>
        <fullName evidence="1">DUF3447 domain-containing protein</fullName>
    </recommendedName>
</protein>
<dbReference type="SUPFAM" id="SSF48403">
    <property type="entry name" value="Ankyrin repeat"/>
    <property type="match status" value="1"/>
</dbReference>
<dbReference type="AlphaFoldDB" id="A2F9I3"/>
<keyword evidence="3" id="KW-1185">Reference proteome</keyword>
<reference evidence="2" key="2">
    <citation type="journal article" date="2007" name="Science">
        <title>Draft genome sequence of the sexually transmitted pathogen Trichomonas vaginalis.</title>
        <authorList>
            <person name="Carlton J.M."/>
            <person name="Hirt R.P."/>
            <person name="Silva J.C."/>
            <person name="Delcher A.L."/>
            <person name="Schatz M."/>
            <person name="Zhao Q."/>
            <person name="Wortman J.R."/>
            <person name="Bidwell S.L."/>
            <person name="Alsmark U.C.M."/>
            <person name="Besteiro S."/>
            <person name="Sicheritz-Ponten T."/>
            <person name="Noel C.J."/>
            <person name="Dacks J.B."/>
            <person name="Foster P.G."/>
            <person name="Simillion C."/>
            <person name="Van de Peer Y."/>
            <person name="Miranda-Saavedra D."/>
            <person name="Barton G.J."/>
            <person name="Westrop G.D."/>
            <person name="Mueller S."/>
            <person name="Dessi D."/>
            <person name="Fiori P.L."/>
            <person name="Ren Q."/>
            <person name="Paulsen I."/>
            <person name="Zhang H."/>
            <person name="Bastida-Corcuera F.D."/>
            <person name="Simoes-Barbosa A."/>
            <person name="Brown M.T."/>
            <person name="Hayes R.D."/>
            <person name="Mukherjee M."/>
            <person name="Okumura C.Y."/>
            <person name="Schneider R."/>
            <person name="Smith A.J."/>
            <person name="Vanacova S."/>
            <person name="Villalvazo M."/>
            <person name="Haas B.J."/>
            <person name="Pertea M."/>
            <person name="Feldblyum T.V."/>
            <person name="Utterback T.R."/>
            <person name="Shu C.L."/>
            <person name="Osoegawa K."/>
            <person name="de Jong P.J."/>
            <person name="Hrdy I."/>
            <person name="Horvathova L."/>
            <person name="Zubacova Z."/>
            <person name="Dolezal P."/>
            <person name="Malik S.B."/>
            <person name="Logsdon J.M. Jr."/>
            <person name="Henze K."/>
            <person name="Gupta A."/>
            <person name="Wang C.C."/>
            <person name="Dunne R.L."/>
            <person name="Upcroft J.A."/>
            <person name="Upcroft P."/>
            <person name="White O."/>
            <person name="Salzberg S.L."/>
            <person name="Tang P."/>
            <person name="Chiu C.-H."/>
            <person name="Lee Y.-S."/>
            <person name="Embley T.M."/>
            <person name="Coombs G.H."/>
            <person name="Mottram J.C."/>
            <person name="Tachezy J."/>
            <person name="Fraser-Liggett C.M."/>
            <person name="Johnson P.J."/>
        </authorList>
    </citation>
    <scope>NUCLEOTIDE SEQUENCE [LARGE SCALE GENOMIC DNA]</scope>
    <source>
        <strain evidence="2">G3</strain>
    </source>
</reference>
<sequence length="128" mass="15398">MSECLKYQKPDKYCMKYAIISYNIDFNTFLMNEYNIKIDLEYCGIHNNLDSFLVYYDQTNDIDRCFIYSTVFDISSICEYFLLHGANICEKYNKVEMLFILQRKITVWKLSNFSFLMVQISICRKKSK</sequence>